<dbReference type="PANTHER" id="PTHR48106:SF18">
    <property type="entry name" value="QUINONE OXIDOREDUCTASE PIG3"/>
    <property type="match status" value="1"/>
</dbReference>
<keyword evidence="6" id="KW-1185">Reference proteome</keyword>
<keyword evidence="3" id="KW-0732">Signal</keyword>
<dbReference type="SMART" id="SM00829">
    <property type="entry name" value="PKS_ER"/>
    <property type="match status" value="1"/>
</dbReference>
<dbReference type="Gene3D" id="3.40.50.720">
    <property type="entry name" value="NAD(P)-binding Rossmann-like Domain"/>
    <property type="match status" value="1"/>
</dbReference>
<dbReference type="GO" id="GO:0070402">
    <property type="term" value="F:NADPH binding"/>
    <property type="evidence" value="ECO:0007669"/>
    <property type="project" value="TreeGrafter"/>
</dbReference>
<keyword evidence="1" id="KW-0521">NADP</keyword>
<dbReference type="OrthoDB" id="3509362at2759"/>
<organism evidence="5 6">
    <name type="scientific">Elysia chlorotica</name>
    <name type="common">Eastern emerald elysia</name>
    <name type="synonym">Sea slug</name>
    <dbReference type="NCBI Taxonomy" id="188477"/>
    <lineage>
        <taxon>Eukaryota</taxon>
        <taxon>Metazoa</taxon>
        <taxon>Spiralia</taxon>
        <taxon>Lophotrochozoa</taxon>
        <taxon>Mollusca</taxon>
        <taxon>Gastropoda</taxon>
        <taxon>Heterobranchia</taxon>
        <taxon>Euthyneura</taxon>
        <taxon>Panpulmonata</taxon>
        <taxon>Sacoglossa</taxon>
        <taxon>Placobranchoidea</taxon>
        <taxon>Plakobranchidae</taxon>
        <taxon>Elysia</taxon>
    </lineage>
</organism>
<dbReference type="Gene3D" id="3.90.180.10">
    <property type="entry name" value="Medium-chain alcohol dehydrogenases, catalytic domain"/>
    <property type="match status" value="1"/>
</dbReference>
<protein>
    <recommendedName>
        <fullName evidence="4">Enoyl reductase (ER) domain-containing protein</fullName>
    </recommendedName>
</protein>
<feature type="chain" id="PRO_5019549260" description="Enoyl reductase (ER) domain-containing protein" evidence="3">
    <location>
        <begin position="23"/>
        <end position="372"/>
    </location>
</feature>
<dbReference type="InterPro" id="IPR020843">
    <property type="entry name" value="ER"/>
</dbReference>
<name>A0A433UAC5_ELYCH</name>
<dbReference type="AlphaFoldDB" id="A0A433UAC5"/>
<dbReference type="PANTHER" id="PTHR48106">
    <property type="entry name" value="QUINONE OXIDOREDUCTASE PIG3-RELATED"/>
    <property type="match status" value="1"/>
</dbReference>
<evidence type="ECO:0000256" key="2">
    <source>
        <dbReference type="ARBA" id="ARBA00023002"/>
    </source>
</evidence>
<proteinExistence type="predicted"/>
<evidence type="ECO:0000256" key="3">
    <source>
        <dbReference type="SAM" id="SignalP"/>
    </source>
</evidence>
<dbReference type="CDD" id="cd05276">
    <property type="entry name" value="p53_inducible_oxidoreductase"/>
    <property type="match status" value="1"/>
</dbReference>
<dbReference type="Proteomes" id="UP000271974">
    <property type="component" value="Unassembled WGS sequence"/>
</dbReference>
<feature type="signal peptide" evidence="3">
    <location>
        <begin position="1"/>
        <end position="22"/>
    </location>
</feature>
<dbReference type="InterPro" id="IPR013149">
    <property type="entry name" value="ADH-like_C"/>
</dbReference>
<dbReference type="Pfam" id="PF00107">
    <property type="entry name" value="ADH_zinc_N"/>
    <property type="match status" value="1"/>
</dbReference>
<feature type="domain" description="Enoyl reductase (ER)" evidence="4">
    <location>
        <begin position="45"/>
        <end position="360"/>
    </location>
</feature>
<reference evidence="5 6" key="1">
    <citation type="submission" date="2019-01" db="EMBL/GenBank/DDBJ databases">
        <title>A draft genome assembly of the solar-powered sea slug Elysia chlorotica.</title>
        <authorList>
            <person name="Cai H."/>
            <person name="Li Q."/>
            <person name="Fang X."/>
            <person name="Li J."/>
            <person name="Curtis N.E."/>
            <person name="Altenburger A."/>
            <person name="Shibata T."/>
            <person name="Feng M."/>
            <person name="Maeda T."/>
            <person name="Schwartz J.A."/>
            <person name="Shigenobu S."/>
            <person name="Lundholm N."/>
            <person name="Nishiyama T."/>
            <person name="Yang H."/>
            <person name="Hasebe M."/>
            <person name="Li S."/>
            <person name="Pierce S.K."/>
            <person name="Wang J."/>
        </authorList>
    </citation>
    <scope>NUCLEOTIDE SEQUENCE [LARGE SCALE GENOMIC DNA]</scope>
    <source>
        <strain evidence="5">EC2010</strain>
        <tissue evidence="5">Whole organism of an adult</tissue>
    </source>
</reference>
<evidence type="ECO:0000313" key="6">
    <source>
        <dbReference type="Proteomes" id="UP000271974"/>
    </source>
</evidence>
<keyword evidence="2" id="KW-0560">Oxidoreductase</keyword>
<dbReference type="InterPro" id="IPR036291">
    <property type="entry name" value="NAD(P)-bd_dom_sf"/>
</dbReference>
<dbReference type="Pfam" id="PF08240">
    <property type="entry name" value="ADH_N"/>
    <property type="match status" value="1"/>
</dbReference>
<dbReference type="SUPFAM" id="SSF51735">
    <property type="entry name" value="NAD(P)-binding Rossmann-fold domains"/>
    <property type="match status" value="1"/>
</dbReference>
<dbReference type="GO" id="GO:0003960">
    <property type="term" value="F:quinone reductase (NADPH) activity"/>
    <property type="evidence" value="ECO:0007669"/>
    <property type="project" value="TreeGrafter"/>
</dbReference>
<dbReference type="SUPFAM" id="SSF50129">
    <property type="entry name" value="GroES-like"/>
    <property type="match status" value="1"/>
</dbReference>
<dbReference type="GO" id="GO:0048038">
    <property type="term" value="F:quinone binding"/>
    <property type="evidence" value="ECO:0007669"/>
    <property type="project" value="TreeGrafter"/>
</dbReference>
<dbReference type="NCBIfam" id="TIGR02824">
    <property type="entry name" value="quinone_pig3"/>
    <property type="match status" value="1"/>
</dbReference>
<dbReference type="InterPro" id="IPR011032">
    <property type="entry name" value="GroES-like_sf"/>
</dbReference>
<dbReference type="InterPro" id="IPR013154">
    <property type="entry name" value="ADH-like_N"/>
</dbReference>
<dbReference type="EMBL" id="RQTK01000025">
    <property type="protein sequence ID" value="RUS90761.1"/>
    <property type="molecule type" value="Genomic_DNA"/>
</dbReference>
<gene>
    <name evidence="5" type="ORF">EGW08_001472</name>
</gene>
<evidence type="ECO:0000259" key="4">
    <source>
        <dbReference type="SMART" id="SM00829"/>
    </source>
</evidence>
<sequence>MFLLLLILKLTFLAPSAWLVVAKNSLQSSRVDDLNTMQAVQYTVGGPENLFLDEVPIPEPKDGEVLIKVLYTAVNRADTLQRKGGYSPPPGASDIIGLEASGIIDKLGPGCPPSVAVGQKVMVLLAGGGYAQFVTSPWQLVMAVPDQFSMSQAAAVPEVWITAFMLLHKLGHLTKDDTVLVHAGGSGVGTAAVQLVKQIGAKCIITAGSLEKIDFVKTLGADAGINYKEESVGDRVLELSNGKGADLILDCIGASMYDENIKALALDGRWIVYGLMGGAIKSEVNLGALLRKRASLIFSTLRARSLEYKSSLVRDFSQLALPRFENGTFKPVVQTVLPLSDIAKAHTMMEANKTLGKIVLQVHENDSIKEEL</sequence>
<evidence type="ECO:0000313" key="5">
    <source>
        <dbReference type="EMBL" id="RUS90761.1"/>
    </source>
</evidence>
<comment type="caution">
    <text evidence="5">The sequence shown here is derived from an EMBL/GenBank/DDBJ whole genome shotgun (WGS) entry which is preliminary data.</text>
</comment>
<evidence type="ECO:0000256" key="1">
    <source>
        <dbReference type="ARBA" id="ARBA00022857"/>
    </source>
</evidence>
<accession>A0A433UAC5</accession>
<dbReference type="InterPro" id="IPR014189">
    <property type="entry name" value="Quinone_OxRdtase_PIG3"/>
</dbReference>
<dbReference type="STRING" id="188477.A0A433UAC5"/>